<proteinExistence type="predicted"/>
<gene>
    <name evidence="2" type="ORF">EEDITHA_LOCUS6557</name>
</gene>
<organism evidence="2 3">
    <name type="scientific">Euphydryas editha</name>
    <name type="common">Edith's checkerspot</name>
    <dbReference type="NCBI Taxonomy" id="104508"/>
    <lineage>
        <taxon>Eukaryota</taxon>
        <taxon>Metazoa</taxon>
        <taxon>Ecdysozoa</taxon>
        <taxon>Arthropoda</taxon>
        <taxon>Hexapoda</taxon>
        <taxon>Insecta</taxon>
        <taxon>Pterygota</taxon>
        <taxon>Neoptera</taxon>
        <taxon>Endopterygota</taxon>
        <taxon>Lepidoptera</taxon>
        <taxon>Glossata</taxon>
        <taxon>Ditrysia</taxon>
        <taxon>Papilionoidea</taxon>
        <taxon>Nymphalidae</taxon>
        <taxon>Nymphalinae</taxon>
        <taxon>Euphydryas</taxon>
    </lineage>
</organism>
<protein>
    <submittedName>
        <fullName evidence="2">Uncharacterized protein</fullName>
    </submittedName>
</protein>
<dbReference type="AlphaFoldDB" id="A0AAU9U1H7"/>
<sequence>MDCSSNKSNKIYGRVMPRVYNNTVGHRSRKDNSNVTRHQTSSSLHLGAKSNSSNLNPGSFRELPIVLDDYEPETPNKPKKLRYVAKPKKTLKSLDTANSPILTKKLRQVNYKVPKISVHNSAPSVVKPDTHVWSDSHFRQCYSSRSHTRLKEIKDEIEAFQKNQKLIQFRSNLYKKCGVVLDEEGQVAADKAVQVEQLGNKFGIYSNSNLQFPNILYQN</sequence>
<keyword evidence="3" id="KW-1185">Reference proteome</keyword>
<feature type="compositionally biased region" description="Polar residues" evidence="1">
    <location>
        <begin position="33"/>
        <end position="57"/>
    </location>
</feature>
<evidence type="ECO:0000256" key="1">
    <source>
        <dbReference type="SAM" id="MobiDB-lite"/>
    </source>
</evidence>
<dbReference type="Proteomes" id="UP001153954">
    <property type="component" value="Unassembled WGS sequence"/>
</dbReference>
<evidence type="ECO:0000313" key="2">
    <source>
        <dbReference type="EMBL" id="CAH2090620.1"/>
    </source>
</evidence>
<feature type="region of interest" description="Disordered" evidence="1">
    <location>
        <begin position="1"/>
        <end position="57"/>
    </location>
</feature>
<evidence type="ECO:0000313" key="3">
    <source>
        <dbReference type="Proteomes" id="UP001153954"/>
    </source>
</evidence>
<name>A0AAU9U1H7_EUPED</name>
<comment type="caution">
    <text evidence="2">The sequence shown here is derived from an EMBL/GenBank/DDBJ whole genome shotgun (WGS) entry which is preliminary data.</text>
</comment>
<reference evidence="2" key="1">
    <citation type="submission" date="2022-03" db="EMBL/GenBank/DDBJ databases">
        <authorList>
            <person name="Tunstrom K."/>
        </authorList>
    </citation>
    <scope>NUCLEOTIDE SEQUENCE</scope>
</reference>
<accession>A0AAU9U1H7</accession>
<dbReference type="EMBL" id="CAKOGL010000009">
    <property type="protein sequence ID" value="CAH2090620.1"/>
    <property type="molecule type" value="Genomic_DNA"/>
</dbReference>